<dbReference type="GO" id="GO:0004364">
    <property type="term" value="F:glutathione transferase activity"/>
    <property type="evidence" value="ECO:0007669"/>
    <property type="project" value="TreeGrafter"/>
</dbReference>
<accession>A0A4R3M9B2</accession>
<name>A0A4R3M9B2_9HYPH</name>
<comment type="catalytic activity">
    <reaction evidence="1">
        <text>2-hydroxychromene-2-carboxylate = (3E)-4-(2-hydroxyphenyl)-2-oxobut-3-enoate</text>
        <dbReference type="Rhea" id="RHEA:27401"/>
        <dbReference type="ChEBI" id="CHEBI:59350"/>
        <dbReference type="ChEBI" id="CHEBI:59353"/>
        <dbReference type="EC" id="5.99.1.4"/>
    </reaction>
</comment>
<dbReference type="AlphaFoldDB" id="A0A4R3M9B2"/>
<dbReference type="EC" id="5.99.1.4" evidence="1"/>
<dbReference type="EMBL" id="SMAK01000007">
    <property type="protein sequence ID" value="TCT09173.1"/>
    <property type="molecule type" value="Genomic_DNA"/>
</dbReference>
<reference evidence="4 5" key="1">
    <citation type="submission" date="2019-03" db="EMBL/GenBank/DDBJ databases">
        <title>Genomic Encyclopedia of Type Strains, Phase IV (KMG-IV): sequencing the most valuable type-strain genomes for metagenomic binning, comparative biology and taxonomic classification.</title>
        <authorList>
            <person name="Goeker M."/>
        </authorList>
    </citation>
    <scope>NUCLEOTIDE SEQUENCE [LARGE SCALE GENOMIC DNA]</scope>
    <source>
        <strain evidence="4 5">DSM 19345</strain>
    </source>
</reference>
<dbReference type="PANTHER" id="PTHR42943:SF13">
    <property type="entry name" value="GLUTATHIONE S-TRANSFERASE KAPPA-RELATED"/>
    <property type="match status" value="1"/>
</dbReference>
<dbReference type="GO" id="GO:0004602">
    <property type="term" value="F:glutathione peroxidase activity"/>
    <property type="evidence" value="ECO:0007669"/>
    <property type="project" value="TreeGrafter"/>
</dbReference>
<dbReference type="PIRSF" id="PIRSF006386">
    <property type="entry name" value="HCCAis_GSTk"/>
    <property type="match status" value="1"/>
</dbReference>
<dbReference type="InterPro" id="IPR051924">
    <property type="entry name" value="GST_Kappa/NadH"/>
</dbReference>
<dbReference type="GO" id="GO:1901170">
    <property type="term" value="P:naphthalene catabolic process"/>
    <property type="evidence" value="ECO:0007669"/>
    <property type="project" value="InterPro"/>
</dbReference>
<evidence type="ECO:0000256" key="2">
    <source>
        <dbReference type="PIRSR" id="PIRSR006386-1"/>
    </source>
</evidence>
<evidence type="ECO:0000313" key="5">
    <source>
        <dbReference type="Proteomes" id="UP000295678"/>
    </source>
</evidence>
<keyword evidence="5" id="KW-1185">Reference proteome</keyword>
<protein>
    <recommendedName>
        <fullName evidence="1">2-hydroxychromene-2-carboxylate isomerase</fullName>
        <ecNumber evidence="1">5.99.1.4</ecNumber>
    </recommendedName>
</protein>
<gene>
    <name evidence="4" type="ORF">EDC22_10719</name>
</gene>
<dbReference type="PANTHER" id="PTHR42943">
    <property type="entry name" value="GLUTATHIONE S-TRANSFERASE KAPPA"/>
    <property type="match status" value="1"/>
</dbReference>
<dbReference type="CDD" id="cd03022">
    <property type="entry name" value="DsbA_HCCA_Iso"/>
    <property type="match status" value="1"/>
</dbReference>
<proteinExistence type="inferred from homology"/>
<dbReference type="GO" id="GO:0018845">
    <property type="term" value="F:2-hydroxychromene-2-carboxylate isomerase activity"/>
    <property type="evidence" value="ECO:0007669"/>
    <property type="project" value="UniProtKB-UniRule"/>
</dbReference>
<dbReference type="Pfam" id="PF01323">
    <property type="entry name" value="DSBA"/>
    <property type="match status" value="1"/>
</dbReference>
<feature type="domain" description="DSBA-like thioredoxin" evidence="3">
    <location>
        <begin position="4"/>
        <end position="196"/>
    </location>
</feature>
<evidence type="ECO:0000256" key="1">
    <source>
        <dbReference type="PIRNR" id="PIRNR006386"/>
    </source>
</evidence>
<comment type="caution">
    <text evidence="4">The sequence shown here is derived from an EMBL/GenBank/DDBJ whole genome shotgun (WGS) entry which is preliminary data.</text>
</comment>
<sequence>MTPTIDYFFTCISPWSYLGHDLFVDLARRHGASIRYWPINLAEVFPQTGGLPLAKRAPARQRYRMVELRRWREKRGLPLNLQPAHFPTDTTLADRAVLAIAAAGGDPADFLHRVFRAVWAHDRDIADAHVLEGLLADAGHDARAILAAARGEEITAAYAANAREAIERSVFGAPTYVLNGEPFWGQDRLDLLADALERGRQPYLP</sequence>
<dbReference type="Gene3D" id="3.40.30.10">
    <property type="entry name" value="Glutaredoxin"/>
    <property type="match status" value="1"/>
</dbReference>
<dbReference type="InterPro" id="IPR001853">
    <property type="entry name" value="DSBA-like_thioredoxin_dom"/>
</dbReference>
<dbReference type="InterPro" id="IPR036249">
    <property type="entry name" value="Thioredoxin-like_sf"/>
</dbReference>
<dbReference type="GO" id="GO:0006749">
    <property type="term" value="P:glutathione metabolic process"/>
    <property type="evidence" value="ECO:0007669"/>
    <property type="project" value="TreeGrafter"/>
</dbReference>
<evidence type="ECO:0000313" key="4">
    <source>
        <dbReference type="EMBL" id="TCT09173.1"/>
    </source>
</evidence>
<evidence type="ECO:0000259" key="3">
    <source>
        <dbReference type="Pfam" id="PF01323"/>
    </source>
</evidence>
<dbReference type="SUPFAM" id="SSF52833">
    <property type="entry name" value="Thioredoxin-like"/>
    <property type="match status" value="1"/>
</dbReference>
<dbReference type="InterPro" id="IPR044087">
    <property type="entry name" value="NahD-like"/>
</dbReference>
<feature type="active site" description="Nucleophile" evidence="2">
    <location>
        <position position="13"/>
    </location>
</feature>
<dbReference type="OrthoDB" id="5244108at2"/>
<dbReference type="InterPro" id="IPR014440">
    <property type="entry name" value="HCCAis_GSTk"/>
</dbReference>
<keyword evidence="1 4" id="KW-0413">Isomerase</keyword>
<organism evidence="4 5">
    <name type="scientific">Tepidamorphus gemmatus</name>
    <dbReference type="NCBI Taxonomy" id="747076"/>
    <lineage>
        <taxon>Bacteria</taxon>
        <taxon>Pseudomonadati</taxon>
        <taxon>Pseudomonadota</taxon>
        <taxon>Alphaproteobacteria</taxon>
        <taxon>Hyphomicrobiales</taxon>
        <taxon>Tepidamorphaceae</taxon>
        <taxon>Tepidamorphus</taxon>
    </lineage>
</organism>
<dbReference type="Proteomes" id="UP000295678">
    <property type="component" value="Unassembled WGS sequence"/>
</dbReference>
<comment type="similarity">
    <text evidence="1">Belongs to the GST superfamily. NadH family.</text>
</comment>
<dbReference type="RefSeq" id="WP_132806892.1">
    <property type="nucleotide sequence ID" value="NZ_SMAK01000007.1"/>
</dbReference>